<evidence type="ECO:0000256" key="11">
    <source>
        <dbReference type="ARBA" id="ARBA00023201"/>
    </source>
</evidence>
<evidence type="ECO:0000256" key="8">
    <source>
        <dbReference type="ARBA" id="ARBA00023065"/>
    </source>
</evidence>
<keyword evidence="16" id="KW-1185">Reference proteome</keyword>
<accession>A0A914L2C6</accession>
<keyword evidence="10" id="KW-0325">Glycoprotein</keyword>
<evidence type="ECO:0000256" key="9">
    <source>
        <dbReference type="ARBA" id="ARBA00023136"/>
    </source>
</evidence>
<dbReference type="WBParaSite" id="Minc3s00221g07912">
    <property type="protein sequence ID" value="Minc3s00221g07912"/>
    <property type="gene ID" value="Minc3s00221g07912"/>
</dbReference>
<dbReference type="Proteomes" id="UP000887563">
    <property type="component" value="Unplaced"/>
</dbReference>
<sequence>MVQIIIYVNDNFEQVVDFPRFYLYPHEWNRMHFIARFIELLEHPNDCTNELVGKDANCFVRNWLTANVIDAFNCTVPYLEDTKGISNNLPICEVKVLAENYYNAIQLVHSGAVHSQECVPGCSRWEYGVSLQQSPALQPFVQHEFNLEISFYDLQYEHVYTISVPGFMSQIGGQFGFFLGLSIITMIQIAIYALSAFFTLCVKIPRKLLQQVNSFLKGDYFAQNGTFNNKNLKQPATDKTRRNTVKVNTIIGYDNNGANYEETSFGADQTEPAQDSQRRLSEGVNSPDNICTAEETPRRASRERTKQLTKQRRISSNITFLKDKNDYSTSGFTQY</sequence>
<proteinExistence type="inferred from homology"/>
<keyword evidence="8 13" id="KW-0406">Ion transport</keyword>
<keyword evidence="7" id="KW-0915">Sodium</keyword>
<evidence type="ECO:0000256" key="5">
    <source>
        <dbReference type="ARBA" id="ARBA00022692"/>
    </source>
</evidence>
<keyword evidence="3 13" id="KW-0813">Transport</keyword>
<dbReference type="Pfam" id="PF00858">
    <property type="entry name" value="ASC"/>
    <property type="match status" value="1"/>
</dbReference>
<dbReference type="AlphaFoldDB" id="A0A914L2C6"/>
<feature type="transmembrane region" description="Helical" evidence="15">
    <location>
        <begin position="175"/>
        <end position="202"/>
    </location>
</feature>
<dbReference type="Gene3D" id="1.10.287.770">
    <property type="entry name" value="YojJ-like"/>
    <property type="match status" value="1"/>
</dbReference>
<keyword evidence="5 13" id="KW-0812">Transmembrane</keyword>
<keyword evidence="4 13" id="KW-0894">Sodium channel</keyword>
<keyword evidence="11 13" id="KW-0739">Sodium transport</keyword>
<keyword evidence="12 13" id="KW-0407">Ion channel</keyword>
<evidence type="ECO:0000313" key="16">
    <source>
        <dbReference type="Proteomes" id="UP000887563"/>
    </source>
</evidence>
<feature type="compositionally biased region" description="Basic and acidic residues" evidence="14">
    <location>
        <begin position="295"/>
        <end position="306"/>
    </location>
</feature>
<evidence type="ECO:0000256" key="2">
    <source>
        <dbReference type="ARBA" id="ARBA00007193"/>
    </source>
</evidence>
<keyword evidence="6 15" id="KW-1133">Transmembrane helix</keyword>
<keyword evidence="9 15" id="KW-0472">Membrane</keyword>
<comment type="similarity">
    <text evidence="2 13">Belongs to the amiloride-sensitive sodium channel (TC 1.A.6) family.</text>
</comment>
<evidence type="ECO:0000256" key="1">
    <source>
        <dbReference type="ARBA" id="ARBA00004141"/>
    </source>
</evidence>
<evidence type="ECO:0000256" key="13">
    <source>
        <dbReference type="RuleBase" id="RU000679"/>
    </source>
</evidence>
<evidence type="ECO:0000256" key="15">
    <source>
        <dbReference type="SAM" id="Phobius"/>
    </source>
</evidence>
<dbReference type="GO" id="GO:0016020">
    <property type="term" value="C:membrane"/>
    <property type="evidence" value="ECO:0007669"/>
    <property type="project" value="UniProtKB-SubCell"/>
</dbReference>
<organism evidence="16 17">
    <name type="scientific">Meloidogyne incognita</name>
    <name type="common">Southern root-knot nematode worm</name>
    <name type="synonym">Oxyuris incognita</name>
    <dbReference type="NCBI Taxonomy" id="6306"/>
    <lineage>
        <taxon>Eukaryota</taxon>
        <taxon>Metazoa</taxon>
        <taxon>Ecdysozoa</taxon>
        <taxon>Nematoda</taxon>
        <taxon>Chromadorea</taxon>
        <taxon>Rhabditida</taxon>
        <taxon>Tylenchina</taxon>
        <taxon>Tylenchomorpha</taxon>
        <taxon>Tylenchoidea</taxon>
        <taxon>Meloidogynidae</taxon>
        <taxon>Meloidogyninae</taxon>
        <taxon>Meloidogyne</taxon>
        <taxon>Meloidogyne incognita group</taxon>
    </lineage>
</organism>
<dbReference type="InterPro" id="IPR001873">
    <property type="entry name" value="ENaC"/>
</dbReference>
<evidence type="ECO:0000256" key="3">
    <source>
        <dbReference type="ARBA" id="ARBA00022448"/>
    </source>
</evidence>
<evidence type="ECO:0000256" key="6">
    <source>
        <dbReference type="ARBA" id="ARBA00022989"/>
    </source>
</evidence>
<evidence type="ECO:0000256" key="10">
    <source>
        <dbReference type="ARBA" id="ARBA00023180"/>
    </source>
</evidence>
<evidence type="ECO:0000256" key="14">
    <source>
        <dbReference type="SAM" id="MobiDB-lite"/>
    </source>
</evidence>
<reference evidence="17" key="1">
    <citation type="submission" date="2022-11" db="UniProtKB">
        <authorList>
            <consortium name="WormBaseParasite"/>
        </authorList>
    </citation>
    <scope>IDENTIFICATION</scope>
</reference>
<name>A0A914L2C6_MELIC</name>
<comment type="subcellular location">
    <subcellularLocation>
        <location evidence="1">Membrane</location>
        <topology evidence="1">Multi-pass membrane protein</topology>
    </subcellularLocation>
</comment>
<evidence type="ECO:0000256" key="7">
    <source>
        <dbReference type="ARBA" id="ARBA00023053"/>
    </source>
</evidence>
<protein>
    <submittedName>
        <fullName evidence="17">Uncharacterized protein</fullName>
    </submittedName>
</protein>
<evidence type="ECO:0000313" key="17">
    <source>
        <dbReference type="WBParaSite" id="Minc3s00221g07912"/>
    </source>
</evidence>
<evidence type="ECO:0000256" key="4">
    <source>
        <dbReference type="ARBA" id="ARBA00022461"/>
    </source>
</evidence>
<dbReference type="GO" id="GO:0005272">
    <property type="term" value="F:sodium channel activity"/>
    <property type="evidence" value="ECO:0007669"/>
    <property type="project" value="UniProtKB-KW"/>
</dbReference>
<feature type="region of interest" description="Disordered" evidence="14">
    <location>
        <begin position="261"/>
        <end position="311"/>
    </location>
</feature>
<evidence type="ECO:0000256" key="12">
    <source>
        <dbReference type="ARBA" id="ARBA00023303"/>
    </source>
</evidence>